<name>A0A427A2F7_ENSVE</name>
<keyword evidence="1" id="KW-0812">Transmembrane</keyword>
<keyword evidence="1" id="KW-0472">Membrane</keyword>
<dbReference type="AlphaFoldDB" id="A0A427A2F7"/>
<evidence type="ECO:0000313" key="3">
    <source>
        <dbReference type="Proteomes" id="UP000287651"/>
    </source>
</evidence>
<reference evidence="2 3" key="1">
    <citation type="journal article" date="2014" name="Agronomy (Basel)">
        <title>A Draft Genome Sequence for Ensete ventricosum, the Drought-Tolerant Tree Against Hunger.</title>
        <authorList>
            <person name="Harrison J."/>
            <person name="Moore K.A."/>
            <person name="Paszkiewicz K."/>
            <person name="Jones T."/>
            <person name="Grant M."/>
            <person name="Ambacheew D."/>
            <person name="Muzemil S."/>
            <person name="Studholme D.J."/>
        </authorList>
    </citation>
    <scope>NUCLEOTIDE SEQUENCE [LARGE SCALE GENOMIC DNA]</scope>
</reference>
<comment type="caution">
    <text evidence="2">The sequence shown here is derived from an EMBL/GenBank/DDBJ whole genome shotgun (WGS) entry which is preliminary data.</text>
</comment>
<evidence type="ECO:0000256" key="1">
    <source>
        <dbReference type="SAM" id="Phobius"/>
    </source>
</evidence>
<protein>
    <submittedName>
        <fullName evidence="2">Uncharacterized protein</fullName>
    </submittedName>
</protein>
<feature type="transmembrane region" description="Helical" evidence="1">
    <location>
        <begin position="52"/>
        <end position="71"/>
    </location>
</feature>
<accession>A0A427A2F7</accession>
<dbReference type="EMBL" id="AMZH03004044">
    <property type="protein sequence ID" value="RRT70382.1"/>
    <property type="molecule type" value="Genomic_DNA"/>
</dbReference>
<dbReference type="Proteomes" id="UP000287651">
    <property type="component" value="Unassembled WGS sequence"/>
</dbReference>
<keyword evidence="1" id="KW-1133">Transmembrane helix</keyword>
<gene>
    <name evidence="2" type="ORF">B296_00024443</name>
</gene>
<proteinExistence type="predicted"/>
<organism evidence="2 3">
    <name type="scientific">Ensete ventricosum</name>
    <name type="common">Abyssinian banana</name>
    <name type="synonym">Musa ensete</name>
    <dbReference type="NCBI Taxonomy" id="4639"/>
    <lineage>
        <taxon>Eukaryota</taxon>
        <taxon>Viridiplantae</taxon>
        <taxon>Streptophyta</taxon>
        <taxon>Embryophyta</taxon>
        <taxon>Tracheophyta</taxon>
        <taxon>Spermatophyta</taxon>
        <taxon>Magnoliopsida</taxon>
        <taxon>Liliopsida</taxon>
        <taxon>Zingiberales</taxon>
        <taxon>Musaceae</taxon>
        <taxon>Ensete</taxon>
    </lineage>
</organism>
<evidence type="ECO:0000313" key="2">
    <source>
        <dbReference type="EMBL" id="RRT70382.1"/>
    </source>
</evidence>
<sequence>MLPLSSTNKSKGVAFVRSSLRCNCFCVLLLPPSIEGEDCSFLRHRQTHLKLPLHTTSSFVVVVVIVVGSFCHRYCYRS</sequence>